<evidence type="ECO:0000256" key="1">
    <source>
        <dbReference type="ARBA" id="ARBA00010641"/>
    </source>
</evidence>
<evidence type="ECO:0000313" key="10">
    <source>
        <dbReference type="Proteomes" id="UP001214441"/>
    </source>
</evidence>
<dbReference type="InterPro" id="IPR013325">
    <property type="entry name" value="RNA_pol_sigma_r2"/>
</dbReference>
<comment type="similarity">
    <text evidence="1">Belongs to the sigma-70 factor family. ECF subfamily.</text>
</comment>
<feature type="domain" description="RNA polymerase sigma factor 70 region 4 type 2" evidence="8">
    <location>
        <begin position="120"/>
        <end position="171"/>
    </location>
</feature>
<dbReference type="Pfam" id="PF08281">
    <property type="entry name" value="Sigma70_r4_2"/>
    <property type="match status" value="1"/>
</dbReference>
<comment type="subunit">
    <text evidence="2">Interacts transiently with the RNA polymerase catalytic core formed by RpoA, RpoB, RpoC and RpoZ (2 alpha, 1 beta, 1 beta' and 1 omega subunit) to form the RNA polymerase holoenzyme that can initiate transcription.</text>
</comment>
<proteinExistence type="inferred from homology"/>
<feature type="compositionally biased region" description="Basic and acidic residues" evidence="6">
    <location>
        <begin position="178"/>
        <end position="187"/>
    </location>
</feature>
<reference evidence="9 10" key="1">
    <citation type="submission" date="2023-05" db="EMBL/GenBank/DDBJ databases">
        <title>Streptantibioticus silvisoli sp. nov., acidotolerant actinomycetes 1 from pine litter.</title>
        <authorList>
            <person name="Swiecimska M."/>
            <person name="Golinska P."/>
            <person name="Sangal V."/>
            <person name="Wachnowicz B."/>
            <person name="Goodfellow M."/>
        </authorList>
    </citation>
    <scope>NUCLEOTIDE SEQUENCE [LARGE SCALE GENOMIC DNA]</scope>
    <source>
        <strain evidence="9 10">DSM 42109</strain>
    </source>
</reference>
<evidence type="ECO:0000256" key="3">
    <source>
        <dbReference type="ARBA" id="ARBA00023015"/>
    </source>
</evidence>
<feature type="domain" description="RNA polymerase sigma-70 region 2" evidence="7">
    <location>
        <begin position="15"/>
        <end position="78"/>
    </location>
</feature>
<dbReference type="InterPro" id="IPR032710">
    <property type="entry name" value="NTF2-like_dom_sf"/>
</dbReference>
<dbReference type="Proteomes" id="UP001214441">
    <property type="component" value="Unassembled WGS sequence"/>
</dbReference>
<protein>
    <submittedName>
        <fullName evidence="9">Sigma-70 family RNA polymerase sigma factor</fullName>
    </submittedName>
</protein>
<dbReference type="RefSeq" id="WP_274044446.1">
    <property type="nucleotide sequence ID" value="NZ_JANCPR020000006.1"/>
</dbReference>
<accession>A0ABT6ZS00</accession>
<dbReference type="PANTHER" id="PTHR30173">
    <property type="entry name" value="SIGMA 19 FACTOR"/>
    <property type="match status" value="1"/>
</dbReference>
<keyword evidence="4" id="KW-0731">Sigma factor</keyword>
<dbReference type="Gene3D" id="1.10.1740.10">
    <property type="match status" value="1"/>
</dbReference>
<dbReference type="InterPro" id="IPR014284">
    <property type="entry name" value="RNA_pol_sigma-70_dom"/>
</dbReference>
<evidence type="ECO:0000259" key="7">
    <source>
        <dbReference type="Pfam" id="PF04542"/>
    </source>
</evidence>
<evidence type="ECO:0000313" key="9">
    <source>
        <dbReference type="EMBL" id="MDJ1131839.1"/>
    </source>
</evidence>
<organism evidence="9 10">
    <name type="scientific">Streptomyces iconiensis</name>
    <dbReference type="NCBI Taxonomy" id="1384038"/>
    <lineage>
        <taxon>Bacteria</taxon>
        <taxon>Bacillati</taxon>
        <taxon>Actinomycetota</taxon>
        <taxon>Actinomycetes</taxon>
        <taxon>Kitasatosporales</taxon>
        <taxon>Streptomycetaceae</taxon>
        <taxon>Streptomyces</taxon>
    </lineage>
</organism>
<dbReference type="InterPro" id="IPR007627">
    <property type="entry name" value="RNA_pol_sigma70_r2"/>
</dbReference>
<feature type="compositionally biased region" description="Basic and acidic residues" evidence="6">
    <location>
        <begin position="195"/>
        <end position="235"/>
    </location>
</feature>
<dbReference type="InterPro" id="IPR052704">
    <property type="entry name" value="ECF_Sigma-70_Domain"/>
</dbReference>
<dbReference type="InterPro" id="IPR013249">
    <property type="entry name" value="RNA_pol_sigma70_r4_t2"/>
</dbReference>
<dbReference type="EMBL" id="JANCPR020000006">
    <property type="protein sequence ID" value="MDJ1131839.1"/>
    <property type="molecule type" value="Genomic_DNA"/>
</dbReference>
<dbReference type="InterPro" id="IPR036388">
    <property type="entry name" value="WH-like_DNA-bd_sf"/>
</dbReference>
<dbReference type="SUPFAM" id="SSF88946">
    <property type="entry name" value="Sigma2 domain of RNA polymerase sigma factors"/>
    <property type="match status" value="1"/>
</dbReference>
<evidence type="ECO:0000256" key="6">
    <source>
        <dbReference type="SAM" id="MobiDB-lite"/>
    </source>
</evidence>
<dbReference type="Gene3D" id="1.10.10.10">
    <property type="entry name" value="Winged helix-like DNA-binding domain superfamily/Winged helix DNA-binding domain"/>
    <property type="match status" value="1"/>
</dbReference>
<name>A0ABT6ZS00_9ACTN</name>
<dbReference type="Gene3D" id="3.10.450.50">
    <property type="match status" value="1"/>
</dbReference>
<evidence type="ECO:0000256" key="5">
    <source>
        <dbReference type="ARBA" id="ARBA00023163"/>
    </source>
</evidence>
<keyword evidence="5" id="KW-0804">Transcription</keyword>
<dbReference type="NCBIfam" id="TIGR02937">
    <property type="entry name" value="sigma70-ECF"/>
    <property type="match status" value="1"/>
</dbReference>
<sequence>MRQGTGSDPDGAAVFEEWRSTLFGVAYRMLGTASEAEDVVQETYLRWRGTDRAAVVSPAAWLTKAVTNLCLNQLSSARVRRERYVGQWLPEPVLTRVGTSPSGPSADPVEVAEQRDAISLALLVLLERLTPPERAVFVLREAFGYAHREVADVLGVTEPHSRQLYRRAKRTVSEGDDVAERPDRTEQPGRPGRTGRTERTERTEQPERTERAEQRERPEQRKRAVQREWPERPERPLSSVPGGDLLSRFLAAARDGDLAGLERLLADDVVSYADGGGTVGTARRPIVGRTRVARYLTGGMQRFATQIELTPAVVNGGPALLGFAGGQLLGVLAVDVSGGRISTLHVMANPDKLIYIQQQLASLSHPRPLPGQ</sequence>
<evidence type="ECO:0000256" key="2">
    <source>
        <dbReference type="ARBA" id="ARBA00011344"/>
    </source>
</evidence>
<dbReference type="SUPFAM" id="SSF54427">
    <property type="entry name" value="NTF2-like"/>
    <property type="match status" value="1"/>
</dbReference>
<gene>
    <name evidence="9" type="ORF">NMN56_007690</name>
</gene>
<keyword evidence="10" id="KW-1185">Reference proteome</keyword>
<dbReference type="SUPFAM" id="SSF88659">
    <property type="entry name" value="Sigma3 and sigma4 domains of RNA polymerase sigma factors"/>
    <property type="match status" value="1"/>
</dbReference>
<comment type="caution">
    <text evidence="9">The sequence shown here is derived from an EMBL/GenBank/DDBJ whole genome shotgun (WGS) entry which is preliminary data.</text>
</comment>
<feature type="region of interest" description="Disordered" evidence="6">
    <location>
        <begin position="165"/>
        <end position="243"/>
    </location>
</feature>
<dbReference type="InterPro" id="IPR013324">
    <property type="entry name" value="RNA_pol_sigma_r3/r4-like"/>
</dbReference>
<keyword evidence="3" id="KW-0805">Transcription regulation</keyword>
<evidence type="ECO:0000259" key="8">
    <source>
        <dbReference type="Pfam" id="PF08281"/>
    </source>
</evidence>
<dbReference type="PANTHER" id="PTHR30173:SF36">
    <property type="entry name" value="ECF RNA POLYMERASE SIGMA FACTOR SIGJ"/>
    <property type="match status" value="1"/>
</dbReference>
<evidence type="ECO:0000256" key="4">
    <source>
        <dbReference type="ARBA" id="ARBA00023082"/>
    </source>
</evidence>
<dbReference type="Pfam" id="PF04542">
    <property type="entry name" value="Sigma70_r2"/>
    <property type="match status" value="1"/>
</dbReference>